<name>A0A061CYY8_BABBI</name>
<dbReference type="OrthoDB" id="359910at2759"/>
<evidence type="ECO:0000313" key="2">
    <source>
        <dbReference type="Proteomes" id="UP000033188"/>
    </source>
</evidence>
<dbReference type="OMA" id="YSICKIH"/>
<keyword evidence="2" id="KW-1185">Reference proteome</keyword>
<gene>
    <name evidence="1" type="ORF">BBBOND_0101550</name>
</gene>
<evidence type="ECO:0000313" key="1">
    <source>
        <dbReference type="EMBL" id="CDR93826.1"/>
    </source>
</evidence>
<dbReference type="RefSeq" id="XP_012766012.1">
    <property type="nucleotide sequence ID" value="XM_012910558.1"/>
</dbReference>
<proteinExistence type="predicted"/>
<protein>
    <submittedName>
        <fullName evidence="1">Uncharacterized protein</fullName>
    </submittedName>
</protein>
<dbReference type="GeneID" id="24562367"/>
<dbReference type="EMBL" id="LK391707">
    <property type="protein sequence ID" value="CDR93826.1"/>
    <property type="molecule type" value="Genomic_DNA"/>
</dbReference>
<reference evidence="2" key="1">
    <citation type="journal article" date="2014" name="Nucleic Acids Res.">
        <title>The evolutionary dynamics of variant antigen genes in Babesia reveal a history of genomic innovation underlying host-parasite interaction.</title>
        <authorList>
            <person name="Jackson A.P."/>
            <person name="Otto T.D."/>
            <person name="Darby A."/>
            <person name="Ramaprasad A."/>
            <person name="Xia D."/>
            <person name="Echaide I.E."/>
            <person name="Farber M."/>
            <person name="Gahlot S."/>
            <person name="Gamble J."/>
            <person name="Gupta D."/>
            <person name="Gupta Y."/>
            <person name="Jackson L."/>
            <person name="Malandrin L."/>
            <person name="Malas T.B."/>
            <person name="Moussa E."/>
            <person name="Nair M."/>
            <person name="Reid A.J."/>
            <person name="Sanders M."/>
            <person name="Sharma J."/>
            <person name="Tracey A."/>
            <person name="Quail M.A."/>
            <person name="Weir W."/>
            <person name="Wastling J.M."/>
            <person name="Hall N."/>
            <person name="Willadsen P."/>
            <person name="Lingelbach K."/>
            <person name="Shiels B."/>
            <person name="Tait A."/>
            <person name="Berriman M."/>
            <person name="Allred D.R."/>
            <person name="Pain A."/>
        </authorList>
    </citation>
    <scope>NUCLEOTIDE SEQUENCE [LARGE SCALE GENOMIC DNA]</scope>
    <source>
        <strain evidence="2">Bond</strain>
    </source>
</reference>
<organism evidence="1 2">
    <name type="scientific">Babesia bigemina</name>
    <dbReference type="NCBI Taxonomy" id="5866"/>
    <lineage>
        <taxon>Eukaryota</taxon>
        <taxon>Sar</taxon>
        <taxon>Alveolata</taxon>
        <taxon>Apicomplexa</taxon>
        <taxon>Aconoidasida</taxon>
        <taxon>Piroplasmida</taxon>
        <taxon>Babesiidae</taxon>
        <taxon>Babesia</taxon>
    </lineage>
</organism>
<dbReference type="VEuPathDB" id="PiroplasmaDB:BBBOND_0101550"/>
<sequence length="369" mass="41539">MIPPVESMPNNVMKSAKKLRNFFGVPEAQICRGCIKRVRCRRYQQVERDLPDLSDVTAVLIGVYSICKIYMQGSDLVVPQSSLKEISSVSSVMDALLHYLRASPQRIDYEQLGGEKAERLVQKHAKFKEAKRLEILKQKVFNMPAGFGAMPSAKTYMASFQRDLYNKLNKINTKGKEDDSLWVEDHGDTTLDCDRGEDFLEGLHKLNAVKNSLTRVLQSPDVTQPEKIHQLHPQCTNFRMNYETPIGTDVDLLRYDMVSDKFIEGIKVNAKGRVVVDLDSHVPAIGSDDTDLTPGIESYRAVTARKAGNYLSLMNKIRSHAVGLPFLKKVQYNYQCQSSGSKDSLGRVSDQEEREALSELAIALHSHES</sequence>
<dbReference type="Proteomes" id="UP000033188">
    <property type="component" value="Chromosome 1"/>
</dbReference>
<dbReference type="KEGG" id="bbig:BBBOND_0101550"/>
<accession>A0A061CYY8</accession>
<dbReference type="AlphaFoldDB" id="A0A061CYY8"/>